<protein>
    <submittedName>
        <fullName evidence="1">Peptidase M4</fullName>
    </submittedName>
</protein>
<evidence type="ECO:0000313" key="1">
    <source>
        <dbReference type="EMBL" id="KZE51831.1"/>
    </source>
</evidence>
<reference evidence="2" key="1">
    <citation type="submission" date="2016-01" db="EMBL/GenBank/DDBJ databases">
        <title>Whole genome sequencing of Bhargavaea cecembensis T14.</title>
        <authorList>
            <person name="Hong K.W."/>
        </authorList>
    </citation>
    <scope>NUCLEOTIDE SEQUENCE [LARGE SCALE GENOMIC DNA]</scope>
    <source>
        <strain evidence="2">M19</strain>
    </source>
</reference>
<proteinExistence type="predicted"/>
<dbReference type="Proteomes" id="UP000076510">
    <property type="component" value="Unassembled WGS sequence"/>
</dbReference>
<dbReference type="AlphaFoldDB" id="A0A0J5TC03"/>
<organism evidence="1 2">
    <name type="scientific">Rossellomorea marisflavi</name>
    <dbReference type="NCBI Taxonomy" id="189381"/>
    <lineage>
        <taxon>Bacteria</taxon>
        <taxon>Bacillati</taxon>
        <taxon>Bacillota</taxon>
        <taxon>Bacilli</taxon>
        <taxon>Bacillales</taxon>
        <taxon>Bacillaceae</taxon>
        <taxon>Rossellomorea</taxon>
    </lineage>
</organism>
<evidence type="ECO:0000313" key="2">
    <source>
        <dbReference type="Proteomes" id="UP000076510"/>
    </source>
</evidence>
<sequence>MNWKSFAIGAAVGAVGGIVLSSAAKDHKTVSPEKVLKEVKERFKLDGKIDGSWISMKPETFKQHTFETQVFKGGISRRVDGELEQFEFIADVKNGTILDVYPL</sequence>
<dbReference type="EMBL" id="LQQY01000006">
    <property type="protein sequence ID" value="KZE51831.1"/>
    <property type="molecule type" value="Genomic_DNA"/>
</dbReference>
<dbReference type="RefSeq" id="WP_048007415.1">
    <property type="nucleotide sequence ID" value="NZ_CAXQIX010000077.1"/>
</dbReference>
<comment type="caution">
    <text evidence="1">The sequence shown here is derived from an EMBL/GenBank/DDBJ whole genome shotgun (WGS) entry which is preliminary data.</text>
</comment>
<accession>A0A0J5TC03</accession>
<dbReference type="PATRIC" id="fig|189381.10.peg.573"/>
<dbReference type="OrthoDB" id="2989832at2"/>
<name>A0A0J5TC03_9BACI</name>
<gene>
    <name evidence="1" type="ORF">AV649_13540</name>
</gene>